<comment type="caution">
    <text evidence="11">The sequence shown here is derived from an EMBL/GenBank/DDBJ whole genome shotgun (WGS) entry which is preliminary data.</text>
</comment>
<evidence type="ECO:0000256" key="7">
    <source>
        <dbReference type="ARBA" id="ARBA00023128"/>
    </source>
</evidence>
<feature type="region of interest" description="Disordered" evidence="9">
    <location>
        <begin position="248"/>
        <end position="299"/>
    </location>
</feature>
<name>A0A9W7E216_9STRA</name>
<evidence type="ECO:0000256" key="6">
    <source>
        <dbReference type="ARBA" id="ARBA00023121"/>
    </source>
</evidence>
<evidence type="ECO:0000256" key="5">
    <source>
        <dbReference type="ARBA" id="ARBA00022946"/>
    </source>
</evidence>
<dbReference type="GO" id="GO:0006744">
    <property type="term" value="P:ubiquinone biosynthetic process"/>
    <property type="evidence" value="ECO:0007669"/>
    <property type="project" value="UniProtKB-UniRule"/>
</dbReference>
<sequence length="299" mass="30596">MTRGAVSVGLPPTAHAIVFEEGENALASGGGEVALVNHFMDKCNKELDQKVRERIASGAWDEEGLTVVDRYKAAVRIRLNMNAEYVRGERWHEAMAVGALPSNAARTAGFLNELTGIICEAGRSGGADEGAAPRAAANPVAEYGERAAVGAVYLSTELFMLSDGTPDFSGTWDFLDGRIGEITTLQSAAGGDLSPSDAVVAAGAGAAAIGGAIVSLAGPLAVGMAGKIGGGDVGAGIMGFLNGMKGGGSFHGGEEQQEMRKEGGEGTTGKYNEWEEEGKEGKEGKGDKIGFDAGAVFPK</sequence>
<evidence type="ECO:0000256" key="9">
    <source>
        <dbReference type="SAM" id="MobiDB-lite"/>
    </source>
</evidence>
<organism evidence="11 12">
    <name type="scientific">Triparma retinervis</name>
    <dbReference type="NCBI Taxonomy" id="2557542"/>
    <lineage>
        <taxon>Eukaryota</taxon>
        <taxon>Sar</taxon>
        <taxon>Stramenopiles</taxon>
        <taxon>Ochrophyta</taxon>
        <taxon>Bolidophyceae</taxon>
        <taxon>Parmales</taxon>
        <taxon>Triparmaceae</taxon>
        <taxon>Triparma</taxon>
    </lineage>
</organism>
<evidence type="ECO:0000256" key="3">
    <source>
        <dbReference type="ARBA" id="ARBA00010766"/>
    </source>
</evidence>
<evidence type="ECO:0000259" key="10">
    <source>
        <dbReference type="Pfam" id="PF08511"/>
    </source>
</evidence>
<evidence type="ECO:0000313" key="12">
    <source>
        <dbReference type="Proteomes" id="UP001165082"/>
    </source>
</evidence>
<keyword evidence="6 8" id="KW-0446">Lipid-binding</keyword>
<dbReference type="GO" id="GO:0005743">
    <property type="term" value="C:mitochondrial inner membrane"/>
    <property type="evidence" value="ECO:0007669"/>
    <property type="project" value="TreeGrafter"/>
</dbReference>
<keyword evidence="7 8" id="KW-0496">Mitochondrion</keyword>
<comment type="pathway">
    <text evidence="2 8">Cofactor biosynthesis; ubiquinone biosynthesis.</text>
</comment>
<feature type="compositionally biased region" description="Basic and acidic residues" evidence="9">
    <location>
        <begin position="279"/>
        <end position="290"/>
    </location>
</feature>
<comment type="subcellular location">
    <subcellularLocation>
        <location evidence="1 8">Mitochondrion</location>
    </subcellularLocation>
</comment>
<dbReference type="Pfam" id="PF08511">
    <property type="entry name" value="COQ9"/>
    <property type="match status" value="1"/>
</dbReference>
<dbReference type="GO" id="GO:0008289">
    <property type="term" value="F:lipid binding"/>
    <property type="evidence" value="ECO:0007669"/>
    <property type="project" value="UniProtKB-UniRule"/>
</dbReference>
<accession>A0A9W7E216</accession>
<protein>
    <recommendedName>
        <fullName evidence="8">Ubiquinone biosynthesis protein</fullName>
    </recommendedName>
</protein>
<comment type="similarity">
    <text evidence="3 8">Belongs to the COQ9 family.</text>
</comment>
<feature type="compositionally biased region" description="Basic and acidic residues" evidence="9">
    <location>
        <begin position="252"/>
        <end position="264"/>
    </location>
</feature>
<dbReference type="InterPro" id="IPR013718">
    <property type="entry name" value="COQ9_C"/>
</dbReference>
<dbReference type="Proteomes" id="UP001165082">
    <property type="component" value="Unassembled WGS sequence"/>
</dbReference>
<reference evidence="11" key="1">
    <citation type="submission" date="2022-07" db="EMBL/GenBank/DDBJ databases">
        <title>Genome analysis of Parmales, a sister group of diatoms, reveals the evolutionary specialization of diatoms from phago-mixotrophs to photoautotrophs.</title>
        <authorList>
            <person name="Ban H."/>
            <person name="Sato S."/>
            <person name="Yoshikawa S."/>
            <person name="Kazumasa Y."/>
            <person name="Nakamura Y."/>
            <person name="Ichinomiya M."/>
            <person name="Saitoh K."/>
            <person name="Sato N."/>
            <person name="Blanc-Mathieu R."/>
            <person name="Endo H."/>
            <person name="Kuwata A."/>
            <person name="Ogata H."/>
        </authorList>
    </citation>
    <scope>NUCLEOTIDE SEQUENCE</scope>
</reference>
<feature type="domain" description="COQ9 C-terminal" evidence="10">
    <location>
        <begin position="143"/>
        <end position="185"/>
    </location>
</feature>
<evidence type="ECO:0000256" key="8">
    <source>
        <dbReference type="RuleBase" id="RU366063"/>
    </source>
</evidence>
<dbReference type="PANTHER" id="PTHR21427">
    <property type="entry name" value="UBIQUINONE BIOSYNTHESIS PROTEIN COQ9, MITOCHONDRIAL"/>
    <property type="match status" value="1"/>
</dbReference>
<comment type="function">
    <text evidence="8">Membrane-associated protein that warps the membrane surface to access and bind aromatic isoprenes with high specificity, including ubiquinone (CoQ) isoprene intermediates and presents them directly to Coq7, therefore facilitating the Coq7-mediated hydroxylase step. Participates in the biosynthesis of coenzyme Q, also named ubiquinone, an essential lipid-soluble electron transporter for aerobic cellular respiration.</text>
</comment>
<evidence type="ECO:0000256" key="2">
    <source>
        <dbReference type="ARBA" id="ARBA00004749"/>
    </source>
</evidence>
<evidence type="ECO:0000256" key="1">
    <source>
        <dbReference type="ARBA" id="ARBA00004173"/>
    </source>
</evidence>
<dbReference type="InterPro" id="IPR012762">
    <property type="entry name" value="Ubiq_biosynth_COQ9"/>
</dbReference>
<dbReference type="OrthoDB" id="619536at2759"/>
<evidence type="ECO:0000256" key="4">
    <source>
        <dbReference type="ARBA" id="ARBA00022688"/>
    </source>
</evidence>
<keyword evidence="5" id="KW-0809">Transit peptide</keyword>
<dbReference type="EMBL" id="BRXZ01003836">
    <property type="protein sequence ID" value="GMH62958.1"/>
    <property type="molecule type" value="Genomic_DNA"/>
</dbReference>
<gene>
    <name evidence="11" type="ORF">TrRE_jg5128</name>
</gene>
<dbReference type="PANTHER" id="PTHR21427:SF19">
    <property type="entry name" value="UBIQUINONE BIOSYNTHESIS PROTEIN COQ9, MITOCHONDRIAL"/>
    <property type="match status" value="1"/>
</dbReference>
<keyword evidence="4 8" id="KW-0831">Ubiquinone biosynthesis</keyword>
<proteinExistence type="inferred from homology"/>
<dbReference type="AlphaFoldDB" id="A0A9W7E216"/>
<evidence type="ECO:0000313" key="11">
    <source>
        <dbReference type="EMBL" id="GMH62958.1"/>
    </source>
</evidence>
<keyword evidence="12" id="KW-1185">Reference proteome</keyword>